<keyword evidence="2" id="KW-0472">Membrane</keyword>
<keyword evidence="4" id="KW-1185">Reference proteome</keyword>
<proteinExistence type="predicted"/>
<comment type="caution">
    <text evidence="3">The sequence shown here is derived from an EMBL/GenBank/DDBJ whole genome shotgun (WGS) entry which is preliminary data.</text>
</comment>
<keyword evidence="2" id="KW-0812">Transmembrane</keyword>
<feature type="transmembrane region" description="Helical" evidence="2">
    <location>
        <begin position="402"/>
        <end position="427"/>
    </location>
</feature>
<protein>
    <submittedName>
        <fullName evidence="3">Uncharacterized protein</fullName>
    </submittedName>
</protein>
<feature type="compositionally biased region" description="Polar residues" evidence="1">
    <location>
        <begin position="78"/>
        <end position="88"/>
    </location>
</feature>
<evidence type="ECO:0000256" key="2">
    <source>
        <dbReference type="SAM" id="Phobius"/>
    </source>
</evidence>
<sequence length="433" mass="47359">MASIAPEIVNSGAYRITAQEPSVWPGDPNLAALYLPSSSALGPLTSQGSPVNLAVVSSSGSLGVDFVRQSVRKFGGLRSSQRQNIQGSGSAGVRQQRRQQRHMQDTSESSSDGDSNADIYTTTGGDSMTVINPNREITGLDRSIGDGALTDTDSRRGVSLVGREHRLTSLSGLEDETRRRGGSTSANRGRGNLEVLGKEVTNALFRICEKRIVYSDCIEEVPPPDWPVLGISVKPDLQILSSVVQPPSTTATSSSSDLKAVEPVYNSLNRVISRRSFLRSGCFPTREHLDLDLLSQLIERAIAIRKSTADQLHLINGIHSHSPSNPSDTNATGGHETTIQSDYRNLMSPTGSSAGDREESVSHCLPLLKIDIMRRSPIELMHAKEEGWFFNIIFLTIADGNFILLTSPLCFTFLHLYVYSWVLWFWLLHDLII</sequence>
<dbReference type="Proteomes" id="UP000784294">
    <property type="component" value="Unassembled WGS sequence"/>
</dbReference>
<gene>
    <name evidence="3" type="ORF">PXEA_LOCUS30655</name>
</gene>
<evidence type="ECO:0000313" key="3">
    <source>
        <dbReference type="EMBL" id="VEL37215.1"/>
    </source>
</evidence>
<feature type="region of interest" description="Disordered" evidence="1">
    <location>
        <begin position="317"/>
        <end position="336"/>
    </location>
</feature>
<keyword evidence="2" id="KW-1133">Transmembrane helix</keyword>
<dbReference type="EMBL" id="CAAALY010254315">
    <property type="protein sequence ID" value="VEL37215.1"/>
    <property type="molecule type" value="Genomic_DNA"/>
</dbReference>
<feature type="region of interest" description="Disordered" evidence="1">
    <location>
        <begin position="77"/>
        <end position="143"/>
    </location>
</feature>
<dbReference type="AlphaFoldDB" id="A0A448XHX5"/>
<feature type="compositionally biased region" description="Polar residues" evidence="1">
    <location>
        <begin position="106"/>
        <end position="132"/>
    </location>
</feature>
<evidence type="ECO:0000313" key="4">
    <source>
        <dbReference type="Proteomes" id="UP000784294"/>
    </source>
</evidence>
<feature type="compositionally biased region" description="Polar residues" evidence="1">
    <location>
        <begin position="319"/>
        <end position="336"/>
    </location>
</feature>
<evidence type="ECO:0000256" key="1">
    <source>
        <dbReference type="SAM" id="MobiDB-lite"/>
    </source>
</evidence>
<organism evidence="3 4">
    <name type="scientific">Protopolystoma xenopodis</name>
    <dbReference type="NCBI Taxonomy" id="117903"/>
    <lineage>
        <taxon>Eukaryota</taxon>
        <taxon>Metazoa</taxon>
        <taxon>Spiralia</taxon>
        <taxon>Lophotrochozoa</taxon>
        <taxon>Platyhelminthes</taxon>
        <taxon>Monogenea</taxon>
        <taxon>Polyopisthocotylea</taxon>
        <taxon>Polystomatidea</taxon>
        <taxon>Polystomatidae</taxon>
        <taxon>Protopolystoma</taxon>
    </lineage>
</organism>
<feature type="region of interest" description="Disordered" evidence="1">
    <location>
        <begin position="169"/>
        <end position="190"/>
    </location>
</feature>
<reference evidence="3" key="1">
    <citation type="submission" date="2018-11" db="EMBL/GenBank/DDBJ databases">
        <authorList>
            <consortium name="Pathogen Informatics"/>
        </authorList>
    </citation>
    <scope>NUCLEOTIDE SEQUENCE</scope>
</reference>
<accession>A0A448XHX5</accession>
<name>A0A448XHX5_9PLAT</name>